<dbReference type="SUPFAM" id="SSF46785">
    <property type="entry name" value="Winged helix' DNA-binding domain"/>
    <property type="match status" value="1"/>
</dbReference>
<dbReference type="EMBL" id="JBHLZP010000239">
    <property type="protein sequence ID" value="MFB9835961.1"/>
    <property type="molecule type" value="Genomic_DNA"/>
</dbReference>
<comment type="caution">
    <text evidence="5">The sequence shown here is derived from an EMBL/GenBank/DDBJ whole genome shotgun (WGS) entry which is preliminary data.</text>
</comment>
<keyword evidence="6" id="KW-1185">Reference proteome</keyword>
<dbReference type="PRINTS" id="PR00035">
    <property type="entry name" value="HTHGNTR"/>
</dbReference>
<organism evidence="5 6">
    <name type="scientific">Actinoallomurus acaciae</name>
    <dbReference type="NCBI Taxonomy" id="502577"/>
    <lineage>
        <taxon>Bacteria</taxon>
        <taxon>Bacillati</taxon>
        <taxon>Actinomycetota</taxon>
        <taxon>Actinomycetes</taxon>
        <taxon>Streptosporangiales</taxon>
        <taxon>Thermomonosporaceae</taxon>
        <taxon>Actinoallomurus</taxon>
    </lineage>
</organism>
<evidence type="ECO:0000313" key="6">
    <source>
        <dbReference type="Proteomes" id="UP001589627"/>
    </source>
</evidence>
<dbReference type="PANTHER" id="PTHR44846:SF17">
    <property type="entry name" value="GNTR-FAMILY TRANSCRIPTIONAL REGULATOR"/>
    <property type="match status" value="1"/>
</dbReference>
<dbReference type="InterPro" id="IPR036388">
    <property type="entry name" value="WH-like_DNA-bd_sf"/>
</dbReference>
<dbReference type="PANTHER" id="PTHR44846">
    <property type="entry name" value="MANNOSYL-D-GLYCERATE TRANSPORT/METABOLISM SYSTEM REPRESSOR MNGR-RELATED"/>
    <property type="match status" value="1"/>
</dbReference>
<evidence type="ECO:0000256" key="3">
    <source>
        <dbReference type="ARBA" id="ARBA00023163"/>
    </source>
</evidence>
<sequence>MTIDPDGATAPYLQLAALLRTRIESGAIGPGRRLPSQTELEAETGLSRSTIKRAVEVLKNEGLIVTSPGRGLFVAETADK</sequence>
<dbReference type="CDD" id="cd07377">
    <property type="entry name" value="WHTH_GntR"/>
    <property type="match status" value="1"/>
</dbReference>
<dbReference type="SMART" id="SM00345">
    <property type="entry name" value="HTH_GNTR"/>
    <property type="match status" value="1"/>
</dbReference>
<keyword evidence="1" id="KW-0805">Transcription regulation</keyword>
<dbReference type="RefSeq" id="WP_378208406.1">
    <property type="nucleotide sequence ID" value="NZ_JBHLZP010000239.1"/>
</dbReference>
<proteinExistence type="predicted"/>
<evidence type="ECO:0000313" key="5">
    <source>
        <dbReference type="EMBL" id="MFB9835961.1"/>
    </source>
</evidence>
<protein>
    <submittedName>
        <fullName evidence="5">GntR family transcriptional regulator</fullName>
    </submittedName>
</protein>
<dbReference type="PROSITE" id="PS50949">
    <property type="entry name" value="HTH_GNTR"/>
    <property type="match status" value="1"/>
</dbReference>
<keyword evidence="3" id="KW-0804">Transcription</keyword>
<evidence type="ECO:0000256" key="2">
    <source>
        <dbReference type="ARBA" id="ARBA00023125"/>
    </source>
</evidence>
<accession>A0ABV5YLM9</accession>
<dbReference type="InterPro" id="IPR036390">
    <property type="entry name" value="WH_DNA-bd_sf"/>
</dbReference>
<evidence type="ECO:0000259" key="4">
    <source>
        <dbReference type="PROSITE" id="PS50949"/>
    </source>
</evidence>
<dbReference type="InterPro" id="IPR050679">
    <property type="entry name" value="Bact_HTH_transcr_reg"/>
</dbReference>
<keyword evidence="2" id="KW-0238">DNA-binding</keyword>
<dbReference type="Proteomes" id="UP001589627">
    <property type="component" value="Unassembled WGS sequence"/>
</dbReference>
<dbReference type="InterPro" id="IPR000524">
    <property type="entry name" value="Tscrpt_reg_HTH_GntR"/>
</dbReference>
<gene>
    <name evidence="5" type="ORF">ACFFNX_27655</name>
</gene>
<name>A0ABV5YLM9_9ACTN</name>
<dbReference type="Gene3D" id="1.10.10.10">
    <property type="entry name" value="Winged helix-like DNA-binding domain superfamily/Winged helix DNA-binding domain"/>
    <property type="match status" value="1"/>
</dbReference>
<evidence type="ECO:0000256" key="1">
    <source>
        <dbReference type="ARBA" id="ARBA00023015"/>
    </source>
</evidence>
<reference evidence="5 6" key="1">
    <citation type="submission" date="2024-09" db="EMBL/GenBank/DDBJ databases">
        <authorList>
            <person name="Sun Q."/>
            <person name="Mori K."/>
        </authorList>
    </citation>
    <scope>NUCLEOTIDE SEQUENCE [LARGE SCALE GENOMIC DNA]</scope>
    <source>
        <strain evidence="5 6">TBRC 0563</strain>
    </source>
</reference>
<dbReference type="Pfam" id="PF00392">
    <property type="entry name" value="GntR"/>
    <property type="match status" value="1"/>
</dbReference>
<feature type="domain" description="HTH gntR-type" evidence="4">
    <location>
        <begin position="9"/>
        <end position="77"/>
    </location>
</feature>